<dbReference type="InterPro" id="IPR058017">
    <property type="entry name" value="At3g28540-like_C"/>
</dbReference>
<dbReference type="PANTHER" id="PTHR23070">
    <property type="entry name" value="BCS1 AAA-TYPE ATPASE"/>
    <property type="match status" value="1"/>
</dbReference>
<feature type="coiled-coil region" evidence="7">
    <location>
        <begin position="574"/>
        <end position="627"/>
    </location>
</feature>
<sequence>MAMASMLSLLATFTILRSTINELVPKELRDFLRKLFRRFSLEFTMVIAETHGGSSNRLFKAATTYLGGHVLTSASVSASPSAGSSSTQRVTVGKSDSARNLTYGLDKSSKVVDFFHGVPMTWQFNTESNAKRQTETRWYELHFNKKHAEMVKMKYLPYVLDTAKRLGDENRAVKFYTIWRDWWCSSAVNIDHPMTFDTLAMDGDLKKDILGDLNSFIDGKEYYKKIGRVWKRGYLLYGPPGTGKSSLIAAMANHLNFDIYNLNLSSIKSDSVLEDLLLRVSNRSIIVVEDVDCTIKLQNRGAGDFPDNFPRAQVSLSGLLNSIDGLLSCCGNERIFVFTTNYKDRIDPALLRAGRMDKHICLDYCTFSTFKQLAATYVDIFSHRLFPRIEDLIKDAKASPAEIAGELMKSKDHEACLDGLIKFLEIKVSQPRVSMASIEDRRPEGKAINKREKDLKNENTPSSIVFLAVGSDSVAEYRVKEELAPILKAVFIKHGNIVTNSSLQSMQCRSSLLEVVCGIIQRLQQSVDFEHLTEVEIESMFTSVQDLESLKVEVGWLRKGLDEVKKALPLAKQCSSLMEDKDKNLQDIQKMEKEVAGCEDKSKSLQIQEAKARTEKLSETITNIKTKLKEIRDGLL</sequence>
<keyword evidence="5" id="KW-0460">Magnesium</keyword>
<accession>A0AAV5MNZ5</accession>
<reference evidence="10 11" key="1">
    <citation type="journal article" date="2021" name="Commun. Biol.">
        <title>The genome of Shorea leprosula (Dipterocarpaceae) highlights the ecological relevance of drought in aseasonal tropical rainforests.</title>
        <authorList>
            <person name="Ng K.K.S."/>
            <person name="Kobayashi M.J."/>
            <person name="Fawcett J.A."/>
            <person name="Hatakeyama M."/>
            <person name="Paape T."/>
            <person name="Ng C.H."/>
            <person name="Ang C.C."/>
            <person name="Tnah L.H."/>
            <person name="Lee C.T."/>
            <person name="Nishiyama T."/>
            <person name="Sese J."/>
            <person name="O'Brien M.J."/>
            <person name="Copetti D."/>
            <person name="Mohd Noor M.I."/>
            <person name="Ong R.C."/>
            <person name="Putra M."/>
            <person name="Sireger I.Z."/>
            <person name="Indrioko S."/>
            <person name="Kosugi Y."/>
            <person name="Izuno A."/>
            <person name="Isagi Y."/>
            <person name="Lee S.L."/>
            <person name="Shimizu K.K."/>
        </authorList>
    </citation>
    <scope>NUCLEOTIDE SEQUENCE [LARGE SCALE GENOMIC DNA]</scope>
    <source>
        <strain evidence="10">214</strain>
    </source>
</reference>
<evidence type="ECO:0000313" key="11">
    <source>
        <dbReference type="Proteomes" id="UP001054252"/>
    </source>
</evidence>
<dbReference type="InterPro" id="IPR050747">
    <property type="entry name" value="Mitochondrial_chaperone_BCS1"/>
</dbReference>
<evidence type="ECO:0000256" key="8">
    <source>
        <dbReference type="SAM" id="SignalP"/>
    </source>
</evidence>
<gene>
    <name evidence="10" type="ORF">SLEP1_g57938</name>
</gene>
<organism evidence="10 11">
    <name type="scientific">Rubroshorea leprosula</name>
    <dbReference type="NCBI Taxonomy" id="152421"/>
    <lineage>
        <taxon>Eukaryota</taxon>
        <taxon>Viridiplantae</taxon>
        <taxon>Streptophyta</taxon>
        <taxon>Embryophyta</taxon>
        <taxon>Tracheophyta</taxon>
        <taxon>Spermatophyta</taxon>
        <taxon>Magnoliopsida</taxon>
        <taxon>eudicotyledons</taxon>
        <taxon>Gunneridae</taxon>
        <taxon>Pentapetalae</taxon>
        <taxon>rosids</taxon>
        <taxon>malvids</taxon>
        <taxon>Malvales</taxon>
        <taxon>Dipterocarpaceae</taxon>
        <taxon>Rubroshorea</taxon>
    </lineage>
</organism>
<dbReference type="Proteomes" id="UP001054252">
    <property type="component" value="Unassembled WGS sequence"/>
</dbReference>
<feature type="signal peptide" evidence="8">
    <location>
        <begin position="1"/>
        <end position="18"/>
    </location>
</feature>
<keyword evidence="7" id="KW-0175">Coiled coil</keyword>
<comment type="catalytic activity">
    <reaction evidence="6">
        <text>ATP + H2O = ADP + phosphate + H(+)</text>
        <dbReference type="Rhea" id="RHEA:13065"/>
        <dbReference type="ChEBI" id="CHEBI:15377"/>
        <dbReference type="ChEBI" id="CHEBI:15378"/>
        <dbReference type="ChEBI" id="CHEBI:30616"/>
        <dbReference type="ChEBI" id="CHEBI:43474"/>
        <dbReference type="ChEBI" id="CHEBI:456216"/>
    </reaction>
</comment>
<dbReference type="GO" id="GO:0006950">
    <property type="term" value="P:response to stress"/>
    <property type="evidence" value="ECO:0007669"/>
    <property type="project" value="UniProtKB-ARBA"/>
</dbReference>
<evidence type="ECO:0000256" key="6">
    <source>
        <dbReference type="ARBA" id="ARBA00049360"/>
    </source>
</evidence>
<keyword evidence="4" id="KW-0067">ATP-binding</keyword>
<evidence type="ECO:0000256" key="7">
    <source>
        <dbReference type="SAM" id="Coils"/>
    </source>
</evidence>
<dbReference type="EMBL" id="BPVZ01000469">
    <property type="protein sequence ID" value="GKV51270.1"/>
    <property type="molecule type" value="Genomic_DNA"/>
</dbReference>
<dbReference type="Gene3D" id="6.10.280.40">
    <property type="match status" value="1"/>
</dbReference>
<dbReference type="InterPro" id="IPR003593">
    <property type="entry name" value="AAA+_ATPase"/>
</dbReference>
<dbReference type="InterPro" id="IPR007942">
    <property type="entry name" value="PLipase-like"/>
</dbReference>
<evidence type="ECO:0000256" key="2">
    <source>
        <dbReference type="ARBA" id="ARBA00007448"/>
    </source>
</evidence>
<dbReference type="Gene3D" id="3.40.50.300">
    <property type="entry name" value="P-loop containing nucleotide triphosphate hydrolases"/>
    <property type="match status" value="1"/>
</dbReference>
<evidence type="ECO:0000259" key="9">
    <source>
        <dbReference type="SMART" id="SM00382"/>
    </source>
</evidence>
<dbReference type="GO" id="GO:0005524">
    <property type="term" value="F:ATP binding"/>
    <property type="evidence" value="ECO:0007669"/>
    <property type="project" value="UniProtKB-KW"/>
</dbReference>
<feature type="chain" id="PRO_5043540201" description="AAA+ ATPase domain-containing protein" evidence="8">
    <location>
        <begin position="19"/>
        <end position="636"/>
    </location>
</feature>
<dbReference type="AlphaFoldDB" id="A0AAV5MNZ5"/>
<evidence type="ECO:0000256" key="5">
    <source>
        <dbReference type="ARBA" id="ARBA00022842"/>
    </source>
</evidence>
<dbReference type="InterPro" id="IPR025753">
    <property type="entry name" value="AAA_N_dom"/>
</dbReference>
<dbReference type="InterPro" id="IPR027417">
    <property type="entry name" value="P-loop_NTPase"/>
</dbReference>
<comment type="caution">
    <text evidence="10">The sequence shown here is derived from an EMBL/GenBank/DDBJ whole genome shotgun (WGS) entry which is preliminary data.</text>
</comment>
<evidence type="ECO:0000256" key="4">
    <source>
        <dbReference type="ARBA" id="ARBA00022840"/>
    </source>
</evidence>
<dbReference type="Pfam" id="PF25568">
    <property type="entry name" value="AAA_lid_At3g28540"/>
    <property type="match status" value="1"/>
</dbReference>
<dbReference type="GO" id="GO:0016887">
    <property type="term" value="F:ATP hydrolysis activity"/>
    <property type="evidence" value="ECO:0007669"/>
    <property type="project" value="InterPro"/>
</dbReference>
<proteinExistence type="inferred from homology"/>
<dbReference type="Pfam" id="PF14363">
    <property type="entry name" value="AAA_assoc"/>
    <property type="match status" value="1"/>
</dbReference>
<protein>
    <recommendedName>
        <fullName evidence="9">AAA+ ATPase domain-containing protein</fullName>
    </recommendedName>
</protein>
<dbReference type="Pfam" id="PF05278">
    <property type="entry name" value="PEARLI-4"/>
    <property type="match status" value="1"/>
</dbReference>
<name>A0AAV5MNZ5_9ROSI</name>
<dbReference type="SUPFAM" id="SSF52540">
    <property type="entry name" value="P-loop containing nucleoside triphosphate hydrolases"/>
    <property type="match status" value="1"/>
</dbReference>
<comment type="similarity">
    <text evidence="2">Belongs to the AAA ATPase family. BCS1 subfamily.</text>
</comment>
<keyword evidence="8" id="KW-0732">Signal</keyword>
<dbReference type="InterPro" id="IPR003959">
    <property type="entry name" value="ATPase_AAA_core"/>
</dbReference>
<comment type="cofactor">
    <cofactor evidence="1">
        <name>Mg(2+)</name>
        <dbReference type="ChEBI" id="CHEBI:18420"/>
    </cofactor>
</comment>
<evidence type="ECO:0000256" key="3">
    <source>
        <dbReference type="ARBA" id="ARBA00022801"/>
    </source>
</evidence>
<keyword evidence="3" id="KW-0378">Hydrolase</keyword>
<keyword evidence="4" id="KW-0547">Nucleotide-binding</keyword>
<evidence type="ECO:0000313" key="10">
    <source>
        <dbReference type="EMBL" id="GKV51270.1"/>
    </source>
</evidence>
<feature type="domain" description="AAA+ ATPase" evidence="9">
    <location>
        <begin position="230"/>
        <end position="366"/>
    </location>
</feature>
<dbReference type="SMART" id="SM00382">
    <property type="entry name" value="AAA"/>
    <property type="match status" value="1"/>
</dbReference>
<keyword evidence="11" id="KW-1185">Reference proteome</keyword>
<dbReference type="Pfam" id="PF00004">
    <property type="entry name" value="AAA"/>
    <property type="match status" value="1"/>
</dbReference>
<evidence type="ECO:0000256" key="1">
    <source>
        <dbReference type="ARBA" id="ARBA00001946"/>
    </source>
</evidence>